<sequence length="393" mass="43662">MDCLHKERSPCESEWSQMYRGGFCEPNPQGRPVTLHLLANPGCGGGIQRTVRLVLQALVPSPPAPALIWVSERELHRDPPHMEAVPPGLPPQPALVVVLFLREEEEEEAVGENRALRLLRAHLSRPPWRYHHTELLPPHRRGVRPYHPGGQDFYSLGGARDLPLWAVRQVHYGHEAVRYTLYCHHASFALAVALYAAILGRQPAAERDGFVCFSLFHPRSGCEVQLALKRLPPESRPSRLTSALLEFRVSDLWALLPLLPHPCTPISGLRWQTRDHDGNKILLQIREHSAVECGSGRVSLHSLCSSSPSSLPPGSPSSSSVSPHPLPPCSYKADPRSDCLTLGHQKQPSPRLLIGHSAFRRVLPSATNFQPIQEQRTASPCLSPGCHSDEFYI</sequence>
<dbReference type="EMBL" id="JAFJMO010000003">
    <property type="protein sequence ID" value="KAJ8282793.1"/>
    <property type="molecule type" value="Genomic_DNA"/>
</dbReference>
<organism evidence="3 4">
    <name type="scientific">Conger conger</name>
    <name type="common">Conger eel</name>
    <name type="synonym">Muraena conger</name>
    <dbReference type="NCBI Taxonomy" id="82655"/>
    <lineage>
        <taxon>Eukaryota</taxon>
        <taxon>Metazoa</taxon>
        <taxon>Chordata</taxon>
        <taxon>Craniata</taxon>
        <taxon>Vertebrata</taxon>
        <taxon>Euteleostomi</taxon>
        <taxon>Actinopterygii</taxon>
        <taxon>Neopterygii</taxon>
        <taxon>Teleostei</taxon>
        <taxon>Anguilliformes</taxon>
        <taxon>Congridae</taxon>
        <taxon>Conger</taxon>
    </lineage>
</organism>
<accession>A0A9Q1I5U5</accession>
<keyword evidence="4" id="KW-1185">Reference proteome</keyword>
<name>A0A9Q1I5U5_CONCO</name>
<proteinExistence type="inferred from homology"/>
<evidence type="ECO:0000313" key="4">
    <source>
        <dbReference type="Proteomes" id="UP001152803"/>
    </source>
</evidence>
<dbReference type="PANTHER" id="PTHR14715">
    <property type="entry name" value="FAM124 DOMAIN-CONTAINING PROTEIN-RELATED"/>
    <property type="match status" value="1"/>
</dbReference>
<evidence type="ECO:0000256" key="1">
    <source>
        <dbReference type="ARBA" id="ARBA00006440"/>
    </source>
</evidence>
<feature type="domain" description="FAM124" evidence="2">
    <location>
        <begin position="33"/>
        <end position="284"/>
    </location>
</feature>
<reference evidence="3" key="1">
    <citation type="journal article" date="2023" name="Science">
        <title>Genome structures resolve the early diversification of teleost fishes.</title>
        <authorList>
            <person name="Parey E."/>
            <person name="Louis A."/>
            <person name="Montfort J."/>
            <person name="Bouchez O."/>
            <person name="Roques C."/>
            <person name="Iampietro C."/>
            <person name="Lluch J."/>
            <person name="Castinel A."/>
            <person name="Donnadieu C."/>
            <person name="Desvignes T."/>
            <person name="Floi Bucao C."/>
            <person name="Jouanno E."/>
            <person name="Wen M."/>
            <person name="Mejri S."/>
            <person name="Dirks R."/>
            <person name="Jansen H."/>
            <person name="Henkel C."/>
            <person name="Chen W.J."/>
            <person name="Zahm M."/>
            <person name="Cabau C."/>
            <person name="Klopp C."/>
            <person name="Thompson A.W."/>
            <person name="Robinson-Rechavi M."/>
            <person name="Braasch I."/>
            <person name="Lecointre G."/>
            <person name="Bobe J."/>
            <person name="Postlethwait J.H."/>
            <person name="Berthelot C."/>
            <person name="Roest Crollius H."/>
            <person name="Guiguen Y."/>
        </authorList>
    </citation>
    <scope>NUCLEOTIDE SEQUENCE</scope>
    <source>
        <strain evidence="3">Concon-B</strain>
    </source>
</reference>
<gene>
    <name evidence="3" type="ORF">COCON_G00053120</name>
</gene>
<dbReference type="OrthoDB" id="10023686at2759"/>
<dbReference type="InterPro" id="IPR029380">
    <property type="entry name" value="FAM124"/>
</dbReference>
<dbReference type="AlphaFoldDB" id="A0A9Q1I5U5"/>
<evidence type="ECO:0000259" key="2">
    <source>
        <dbReference type="Pfam" id="PF15067"/>
    </source>
</evidence>
<protein>
    <recommendedName>
        <fullName evidence="2">FAM124 domain-containing protein</fullName>
    </recommendedName>
</protein>
<dbReference type="InterPro" id="IPR046365">
    <property type="entry name" value="FAM124_dom"/>
</dbReference>
<comment type="caution">
    <text evidence="3">The sequence shown here is derived from an EMBL/GenBank/DDBJ whole genome shotgun (WGS) entry which is preliminary data.</text>
</comment>
<dbReference type="Proteomes" id="UP001152803">
    <property type="component" value="Unassembled WGS sequence"/>
</dbReference>
<evidence type="ECO:0000313" key="3">
    <source>
        <dbReference type="EMBL" id="KAJ8282793.1"/>
    </source>
</evidence>
<dbReference type="PANTHER" id="PTHR14715:SF6">
    <property type="entry name" value="FAM124 DOMAIN-CONTAINING PROTEIN"/>
    <property type="match status" value="1"/>
</dbReference>
<comment type="similarity">
    <text evidence="1">Belongs to the FAM124 family.</text>
</comment>
<dbReference type="Pfam" id="PF15067">
    <property type="entry name" value="FAM124"/>
    <property type="match status" value="1"/>
</dbReference>